<dbReference type="InterPro" id="IPR006528">
    <property type="entry name" value="Phage_head_morphogenesis_dom"/>
</dbReference>
<protein>
    <recommendedName>
        <fullName evidence="1">Phage head morphogenesis domain-containing protein</fullName>
    </recommendedName>
</protein>
<name>N6UWM1_9HYPH</name>
<dbReference type="NCBIfam" id="TIGR01641">
    <property type="entry name" value="phageSPP1_gp7"/>
    <property type="match status" value="1"/>
</dbReference>
<dbReference type="PATRIC" id="fig|363754.4.peg.4017"/>
<proteinExistence type="predicted"/>
<dbReference type="EMBL" id="AQHN01000072">
    <property type="protein sequence ID" value="ENN86060.1"/>
    <property type="molecule type" value="Genomic_DNA"/>
</dbReference>
<sequence length="244" mass="27184">MARDTVAELKAMFSAPGYALDGDHFGGVENGSPAARSQIILNKLMRKYRGKFDDLATMATDRMIKATLKHVDTTAGLSLREMGAGLELPDFWSARLREIVAASTKEATQLIRTIPERFLSQVQGQTMRAITSGRGMADLTPFLAKKYGQNLRKAKNVALDQTRKAYSNLSAQRMQDAGVEEFEWRHSHGGHDPRKQHQGWNGKVFRYDDPPVDETFGPVLPGQAINCKCFARPRLKFGDNRNGT</sequence>
<keyword evidence="3" id="KW-1185">Reference proteome</keyword>
<reference evidence="2 3" key="1">
    <citation type="journal article" date="2012" name="BMC Genomics">
        <title>Genomic basis of broad host range and environmental adaptability of Rhizobium tropici CIAT 899 and Rhizobium sp. PRF 81 which are used in inoculants for common bean (Phaseolus vulgaris L.).</title>
        <authorList>
            <person name="Ormeno-Orrillo E."/>
            <person name="Menna P."/>
            <person name="Almeida L.G."/>
            <person name="Ollero F.J."/>
            <person name="Nicolas M.F."/>
            <person name="Pains Rodrigues E."/>
            <person name="Shigueyoshi Nakatani A."/>
            <person name="Silva Batista J.S."/>
            <person name="Oliveira Chueire L.M."/>
            <person name="Souza R.C."/>
            <person name="Ribeiro Vasconcelos A.T."/>
            <person name="Megias M."/>
            <person name="Hungria M."/>
            <person name="Martinez-Romero E."/>
        </authorList>
    </citation>
    <scope>NUCLEOTIDE SEQUENCE [LARGE SCALE GENOMIC DNA]</scope>
    <source>
        <strain evidence="2 3">PRF 81</strain>
    </source>
</reference>
<dbReference type="Proteomes" id="UP000012429">
    <property type="component" value="Unassembled WGS sequence"/>
</dbReference>
<accession>N6UWM1</accession>
<dbReference type="Pfam" id="PF04233">
    <property type="entry name" value="Phage_Mu_F"/>
    <property type="match status" value="1"/>
</dbReference>
<gene>
    <name evidence="2" type="ORF">RHSP_31920</name>
</gene>
<evidence type="ECO:0000313" key="3">
    <source>
        <dbReference type="Proteomes" id="UP000012429"/>
    </source>
</evidence>
<comment type="caution">
    <text evidence="2">The sequence shown here is derived from an EMBL/GenBank/DDBJ whole genome shotgun (WGS) entry which is preliminary data.</text>
</comment>
<feature type="domain" description="Phage head morphogenesis" evidence="1">
    <location>
        <begin position="121"/>
        <end position="230"/>
    </location>
</feature>
<dbReference type="STRING" id="363754.RHSP_31920"/>
<dbReference type="AlphaFoldDB" id="N6UWM1"/>
<organism evidence="2 3">
    <name type="scientific">Rhizobium freirei PRF 81</name>
    <dbReference type="NCBI Taxonomy" id="363754"/>
    <lineage>
        <taxon>Bacteria</taxon>
        <taxon>Pseudomonadati</taxon>
        <taxon>Pseudomonadota</taxon>
        <taxon>Alphaproteobacteria</taxon>
        <taxon>Hyphomicrobiales</taxon>
        <taxon>Rhizobiaceae</taxon>
        <taxon>Rhizobium/Agrobacterium group</taxon>
        <taxon>Rhizobium</taxon>
    </lineage>
</organism>
<evidence type="ECO:0000313" key="2">
    <source>
        <dbReference type="EMBL" id="ENN86060.1"/>
    </source>
</evidence>
<evidence type="ECO:0000259" key="1">
    <source>
        <dbReference type="Pfam" id="PF04233"/>
    </source>
</evidence>